<sequence length="284" mass="31675">MPDSRVKGWVEVAVAAALGAVLSLIKVYTLPQGGSVTVTTLPVLFLALWRGPKAGATAGLVLGLLKLALGPIIVHPVQVLLDYPVPYALLCVAGLFPRYPAMGVLVGSLCRGASHALSGVIFFASYAPPGVSVWKYSVVYNASHVLPEALICIVLIPILLRRVAGAGAGDRESYEEGYREKVEDDREETYEEKKYKHEEKHEKGRESHEENYREGREDYTKETDEEKAYRILGVPPTATNDQIKRTYRTLASVWHPDVKTVEDDSRMKEINWAYEFLKDKRQFQ</sequence>
<dbReference type="GO" id="GO:0015234">
    <property type="term" value="F:thiamine transmembrane transporter activity"/>
    <property type="evidence" value="ECO:0007669"/>
    <property type="project" value="InterPro"/>
</dbReference>
<dbReference type="Gene3D" id="1.10.1760.20">
    <property type="match status" value="1"/>
</dbReference>
<dbReference type="InterPro" id="IPR036869">
    <property type="entry name" value="J_dom_sf"/>
</dbReference>
<feature type="compositionally biased region" description="Basic and acidic residues" evidence="1">
    <location>
        <begin position="174"/>
        <end position="184"/>
    </location>
</feature>
<feature type="compositionally biased region" description="Basic and acidic residues" evidence="1">
    <location>
        <begin position="191"/>
        <end position="220"/>
    </location>
</feature>
<keyword evidence="2" id="KW-0812">Transmembrane</keyword>
<gene>
    <name evidence="4" type="ORF">A3F84_23790</name>
</gene>
<organism evidence="4 5">
    <name type="scientific">Handelsmanbacteria sp. (strain RIFCSPLOWO2_12_FULL_64_10)</name>
    <dbReference type="NCBI Taxonomy" id="1817868"/>
    <lineage>
        <taxon>Bacteria</taxon>
        <taxon>Candidatus Handelsmaniibacteriota</taxon>
    </lineage>
</organism>
<dbReference type="PROSITE" id="PS50076">
    <property type="entry name" value="DNAJ_2"/>
    <property type="match status" value="1"/>
</dbReference>
<evidence type="ECO:0000313" key="4">
    <source>
        <dbReference type="EMBL" id="OGG46254.1"/>
    </source>
</evidence>
<protein>
    <submittedName>
        <fullName evidence="4">Energy-coupled thiamine transporter ThiT</fullName>
    </submittedName>
</protein>
<proteinExistence type="predicted"/>
<dbReference type="PRINTS" id="PR00625">
    <property type="entry name" value="JDOMAIN"/>
</dbReference>
<dbReference type="Gene3D" id="1.10.287.110">
    <property type="entry name" value="DnaJ domain"/>
    <property type="match status" value="1"/>
</dbReference>
<keyword evidence="2" id="KW-0472">Membrane</keyword>
<feature type="domain" description="J" evidence="3">
    <location>
        <begin position="227"/>
        <end position="284"/>
    </location>
</feature>
<dbReference type="Proteomes" id="UP000178606">
    <property type="component" value="Unassembled WGS sequence"/>
</dbReference>
<feature type="transmembrane region" description="Helical" evidence="2">
    <location>
        <begin position="80"/>
        <end position="97"/>
    </location>
</feature>
<dbReference type="CDD" id="cd06257">
    <property type="entry name" value="DnaJ"/>
    <property type="match status" value="1"/>
</dbReference>
<dbReference type="AlphaFoldDB" id="A0A1F6CAN0"/>
<dbReference type="EMBL" id="MFKF01000329">
    <property type="protein sequence ID" value="OGG46254.1"/>
    <property type="molecule type" value="Genomic_DNA"/>
</dbReference>
<evidence type="ECO:0000259" key="3">
    <source>
        <dbReference type="PROSITE" id="PS50076"/>
    </source>
</evidence>
<dbReference type="Pfam" id="PF09515">
    <property type="entry name" value="Thia_YuaJ"/>
    <property type="match status" value="1"/>
</dbReference>
<dbReference type="SMART" id="SM00271">
    <property type="entry name" value="DnaJ"/>
    <property type="match status" value="1"/>
</dbReference>
<keyword evidence="2" id="KW-1133">Transmembrane helix</keyword>
<dbReference type="InterPro" id="IPR050817">
    <property type="entry name" value="DjlA_DnaK_co-chaperone"/>
</dbReference>
<accession>A0A1F6CAN0</accession>
<dbReference type="GO" id="GO:0005886">
    <property type="term" value="C:plasma membrane"/>
    <property type="evidence" value="ECO:0007669"/>
    <property type="project" value="InterPro"/>
</dbReference>
<dbReference type="PANTHER" id="PTHR24074">
    <property type="entry name" value="CO-CHAPERONE PROTEIN DJLA"/>
    <property type="match status" value="1"/>
</dbReference>
<dbReference type="InterPro" id="IPR001623">
    <property type="entry name" value="DnaJ_domain"/>
</dbReference>
<evidence type="ECO:0000256" key="2">
    <source>
        <dbReference type="SAM" id="Phobius"/>
    </source>
</evidence>
<feature type="transmembrane region" description="Helical" evidence="2">
    <location>
        <begin position="104"/>
        <end position="126"/>
    </location>
</feature>
<dbReference type="NCBIfam" id="TIGR02357">
    <property type="entry name" value="ECF_ThiT_YuaJ"/>
    <property type="match status" value="1"/>
</dbReference>
<feature type="transmembrane region" description="Helical" evidence="2">
    <location>
        <begin position="56"/>
        <end position="74"/>
    </location>
</feature>
<feature type="region of interest" description="Disordered" evidence="1">
    <location>
        <begin position="174"/>
        <end position="220"/>
    </location>
</feature>
<evidence type="ECO:0000256" key="1">
    <source>
        <dbReference type="SAM" id="MobiDB-lite"/>
    </source>
</evidence>
<evidence type="ECO:0000313" key="5">
    <source>
        <dbReference type="Proteomes" id="UP000178606"/>
    </source>
</evidence>
<feature type="transmembrane region" description="Helical" evidence="2">
    <location>
        <begin position="138"/>
        <end position="160"/>
    </location>
</feature>
<name>A0A1F6CAN0_HANXR</name>
<reference evidence="4 5" key="1">
    <citation type="journal article" date="2016" name="Nat. Commun.">
        <title>Thousands of microbial genomes shed light on interconnected biogeochemical processes in an aquifer system.</title>
        <authorList>
            <person name="Anantharaman K."/>
            <person name="Brown C.T."/>
            <person name="Hug L.A."/>
            <person name="Sharon I."/>
            <person name="Castelle C.J."/>
            <person name="Probst A.J."/>
            <person name="Thomas B.C."/>
            <person name="Singh A."/>
            <person name="Wilkins M.J."/>
            <person name="Karaoz U."/>
            <person name="Brodie E.L."/>
            <person name="Williams K.H."/>
            <person name="Hubbard S.S."/>
            <person name="Banfield J.F."/>
        </authorList>
    </citation>
    <scope>NUCLEOTIDE SEQUENCE [LARGE SCALE GENOMIC DNA]</scope>
    <source>
        <strain evidence="5">RIFCSPLOWO2_12_FULL_64_10</strain>
    </source>
</reference>
<feature type="transmembrane region" description="Helical" evidence="2">
    <location>
        <begin position="33"/>
        <end position="49"/>
    </location>
</feature>
<comment type="caution">
    <text evidence="4">The sequence shown here is derived from an EMBL/GenBank/DDBJ whole genome shotgun (WGS) entry which is preliminary data.</text>
</comment>
<dbReference type="Pfam" id="PF00226">
    <property type="entry name" value="DnaJ"/>
    <property type="match status" value="1"/>
</dbReference>
<dbReference type="SUPFAM" id="SSF46565">
    <property type="entry name" value="Chaperone J-domain"/>
    <property type="match status" value="1"/>
</dbReference>
<dbReference type="InterPro" id="IPR012651">
    <property type="entry name" value="Thia_Transptr_ThiT"/>
</dbReference>